<dbReference type="Proteomes" id="UP000568063">
    <property type="component" value="Unassembled WGS sequence"/>
</dbReference>
<dbReference type="Proteomes" id="UP000584706">
    <property type="component" value="Unassembled WGS sequence"/>
</dbReference>
<reference evidence="22" key="5">
    <citation type="submission" date="2021-03" db="EMBL/GenBank/DDBJ databases">
        <title>Genomic Encyclopedia of Type Strains, Phase IV (KMG-IV): sequencing the most valuable type-strain genomes for metagenomic binning, comparative biology and taxonomic classification.</title>
        <authorList>
            <person name="Goeker M."/>
        </authorList>
    </citation>
    <scope>NUCLEOTIDE SEQUENCE</scope>
    <source>
        <strain evidence="22">DSM 2771</strain>
    </source>
</reference>
<dbReference type="KEGG" id="mmad:MMJJ_14260"/>
<comment type="cofactor">
    <cofactor evidence="7">
        <name>Zn(2+)</name>
        <dbReference type="ChEBI" id="CHEBI:29105"/>
    </cofactor>
    <text evidence="7">Binds 1 zinc ion per subunit.</text>
</comment>
<dbReference type="Proteomes" id="UP000564425">
    <property type="component" value="Unassembled WGS sequence"/>
</dbReference>
<name>A0A2L1CBT5_METMI</name>
<keyword evidence="3 7" id="KW-0862">Zinc</keyword>
<dbReference type="RefSeq" id="WP_011171357.1">
    <property type="nucleotide sequence ID" value="NZ_BAAABJ010000001.1"/>
</dbReference>
<evidence type="ECO:0000256" key="5">
    <source>
        <dbReference type="ARBA" id="ARBA00022980"/>
    </source>
</evidence>
<comment type="function">
    <text evidence="7">Binds 16S rRNA, required for the assembly of 30S particles.</text>
</comment>
<comment type="similarity">
    <text evidence="7">Belongs to the universal ribosomal protein uS14 family. Zinc-binding uS14 subfamily.</text>
</comment>
<dbReference type="EMBL" id="JACDUJ010000001">
    <property type="protein sequence ID" value="MBA2847312.1"/>
    <property type="molecule type" value="Genomic_DNA"/>
</dbReference>
<evidence type="ECO:0000313" key="32">
    <source>
        <dbReference type="Proteomes" id="UP000571854"/>
    </source>
</evidence>
<evidence type="ECO:0000313" key="31">
    <source>
        <dbReference type="Proteomes" id="UP000571751"/>
    </source>
</evidence>
<evidence type="ECO:0000313" key="12">
    <source>
        <dbReference type="EMBL" id="MBA2852381.1"/>
    </source>
</evidence>
<dbReference type="GO" id="GO:0019843">
    <property type="term" value="F:rRNA binding"/>
    <property type="evidence" value="ECO:0007669"/>
    <property type="project" value="UniProtKB-UniRule"/>
</dbReference>
<dbReference type="SMR" id="A0A2L1CBT5"/>
<keyword evidence="6 7" id="KW-0687">Ribonucleoprotein</keyword>
<dbReference type="FunFam" id="4.10.830.10:FF:000002">
    <property type="entry name" value="40S ribosomal protein S29"/>
    <property type="match status" value="1"/>
</dbReference>
<dbReference type="Proteomes" id="UP000571854">
    <property type="component" value="Unassembled WGS sequence"/>
</dbReference>
<dbReference type="InterPro" id="IPR018271">
    <property type="entry name" value="Ribosomal_uS14_CS"/>
</dbReference>
<dbReference type="GO" id="GO:0002181">
    <property type="term" value="P:cytoplasmic translation"/>
    <property type="evidence" value="ECO:0007669"/>
    <property type="project" value="TreeGrafter"/>
</dbReference>
<gene>
    <name evidence="7" type="primary">rps14</name>
    <name evidence="20" type="ORF">H0S71_03765</name>
    <name evidence="21" type="ORF">HNP85_001125</name>
    <name evidence="11" type="ORF">HNP86_000314</name>
    <name evidence="9" type="ORF">HNP87_000316</name>
    <name evidence="10" type="ORF">HNP88_001496</name>
    <name evidence="12" type="ORF">HNP89_000318</name>
    <name evidence="14" type="ORF">HNP91_000317</name>
    <name evidence="18" type="ORF">HNP92_000554</name>
    <name evidence="13" type="ORF">HNP93_000317</name>
    <name evidence="15" type="ORF">HNP94_000314</name>
    <name evidence="16" type="ORF">HNP95_000318</name>
    <name evidence="19" type="ORF">HNP96_000703</name>
    <name evidence="17" type="ORF">HNP97_000653</name>
    <name evidence="22" type="ORF">J2745_001420</name>
    <name evidence="8" type="ORF">MMJJ_14260</name>
</gene>
<evidence type="ECO:0000313" key="33">
    <source>
        <dbReference type="Proteomes" id="UP000584706"/>
    </source>
</evidence>
<keyword evidence="1 7" id="KW-0479">Metal-binding</keyword>
<evidence type="ECO:0000256" key="2">
    <source>
        <dbReference type="ARBA" id="ARBA00022730"/>
    </source>
</evidence>
<keyword evidence="4 7" id="KW-0694">RNA-binding</keyword>
<dbReference type="EMBL" id="JACDUI010000001">
    <property type="protein sequence ID" value="MBA2839804.1"/>
    <property type="molecule type" value="Genomic_DNA"/>
</dbReference>
<evidence type="ECO:0000313" key="18">
    <source>
        <dbReference type="EMBL" id="MBB6401269.1"/>
    </source>
</evidence>
<evidence type="ECO:0000256" key="4">
    <source>
        <dbReference type="ARBA" id="ARBA00022884"/>
    </source>
</evidence>
<dbReference type="Proteomes" id="UP000239462">
    <property type="component" value="Chromosome"/>
</dbReference>
<evidence type="ECO:0000313" key="13">
    <source>
        <dbReference type="EMBL" id="MBA2857616.1"/>
    </source>
</evidence>
<dbReference type="HAMAP" id="MF_01364_A">
    <property type="entry name" value="Ribosomal_uS14_2_A"/>
    <property type="match status" value="1"/>
</dbReference>
<reference evidence="20" key="4">
    <citation type="submission" date="2020-07" db="EMBL/GenBank/DDBJ databases">
        <title>Severe corrosion of carbon steel in oil field produced water can be linked to methanogenic archaea containing a special type of NiFe hydrogenase.</title>
        <authorList>
            <person name="Lahme S."/>
            <person name="Mand J."/>
            <person name="Longwell J."/>
            <person name="Smith R."/>
            <person name="Enning D."/>
        </authorList>
    </citation>
    <scope>NUCLEOTIDE SEQUENCE</scope>
    <source>
        <strain evidence="20">MIC098Bin5</strain>
    </source>
</reference>
<dbReference type="InterPro" id="IPR023676">
    <property type="entry name" value="Ribosomal_uS14_arc"/>
</dbReference>
<dbReference type="Proteomes" id="UP000563838">
    <property type="component" value="Unassembled WGS sequence"/>
</dbReference>
<evidence type="ECO:0000313" key="25">
    <source>
        <dbReference type="Proteomes" id="UP000536195"/>
    </source>
</evidence>
<organism evidence="8 23">
    <name type="scientific">Methanococcus maripaludis</name>
    <name type="common">Methanococcus deltae</name>
    <dbReference type="NCBI Taxonomy" id="39152"/>
    <lineage>
        <taxon>Archaea</taxon>
        <taxon>Methanobacteriati</taxon>
        <taxon>Methanobacteriota</taxon>
        <taxon>Methanomada group</taxon>
        <taxon>Methanococci</taxon>
        <taxon>Methanococcales</taxon>
        <taxon>Methanococcaceae</taxon>
        <taxon>Methanococcus</taxon>
    </lineage>
</organism>
<protein>
    <recommendedName>
        <fullName evidence="7">Small ribosomal subunit protein uS14</fullName>
    </recommendedName>
</protein>
<accession>A0A2L1CBT5</accession>
<evidence type="ECO:0000313" key="19">
    <source>
        <dbReference type="EMBL" id="MBB6496682.1"/>
    </source>
</evidence>
<feature type="binding site" evidence="7">
    <location>
        <position position="39"/>
    </location>
    <ligand>
        <name>Zn(2+)</name>
        <dbReference type="ChEBI" id="CHEBI:29105"/>
    </ligand>
</feature>
<evidence type="ECO:0000313" key="34">
    <source>
        <dbReference type="Proteomes" id="UP000590564"/>
    </source>
</evidence>
<dbReference type="EMBL" id="CP026606">
    <property type="protein sequence ID" value="AVB76804.1"/>
    <property type="molecule type" value="Genomic_DNA"/>
</dbReference>
<dbReference type="Proteomes" id="UP000722095">
    <property type="component" value="Unassembled WGS sequence"/>
</dbReference>
<dbReference type="Proteomes" id="UP000714405">
    <property type="component" value="Unassembled WGS sequence"/>
</dbReference>
<dbReference type="Proteomes" id="UP000567099">
    <property type="component" value="Unassembled WGS sequence"/>
</dbReference>
<evidence type="ECO:0000313" key="27">
    <source>
        <dbReference type="Proteomes" id="UP000563838"/>
    </source>
</evidence>
<dbReference type="Proteomes" id="UP000558015">
    <property type="component" value="Unassembled WGS sequence"/>
</dbReference>
<keyword evidence="2 7" id="KW-0699">rRNA-binding</keyword>
<dbReference type="GO" id="GO:0008270">
    <property type="term" value="F:zinc ion binding"/>
    <property type="evidence" value="ECO:0007669"/>
    <property type="project" value="UniProtKB-UniRule"/>
</dbReference>
<feature type="binding site" evidence="7">
    <location>
        <position position="36"/>
    </location>
    <ligand>
        <name>Zn(2+)</name>
        <dbReference type="ChEBI" id="CHEBI:29105"/>
    </ligand>
</feature>
<dbReference type="EMBL" id="JAFBBC010000001">
    <property type="protein sequence ID" value="MBM7409453.1"/>
    <property type="molecule type" value="Genomic_DNA"/>
</dbReference>
<dbReference type="EMBL" id="JACDUP010000001">
    <property type="protein sequence ID" value="MBA2868159.1"/>
    <property type="molecule type" value="Genomic_DNA"/>
</dbReference>
<dbReference type="EMBL" id="JACHED010000001">
    <property type="protein sequence ID" value="MBB6496682.1"/>
    <property type="molecule type" value="Genomic_DNA"/>
</dbReference>
<sequence length="53" mass="6100">MTKTPFKTKYGQGSKVCKRCGRKGPGIIRKYGLNLCRQCFRELAPKLGFKKYD</sequence>
<comment type="subunit">
    <text evidence="7">Part of the 30S ribosomal subunit.</text>
</comment>
<dbReference type="PANTHER" id="PTHR12010:SF2">
    <property type="entry name" value="40S RIBOSOMAL PROTEIN S29"/>
    <property type="match status" value="1"/>
</dbReference>
<dbReference type="EMBL" id="JACDUM010000001">
    <property type="protein sequence ID" value="MBA2859522.1"/>
    <property type="molecule type" value="Genomic_DNA"/>
</dbReference>
<reference evidence="24 26" key="3">
    <citation type="submission" date="2020-07" db="EMBL/GenBank/DDBJ databases">
        <title>Genomic Encyclopedia of Type Strains, Phase IV (KMG-V): Genome sequencing to study the core and pangenomes of soil and plant-associated prokaryotes.</title>
        <authorList>
            <person name="Whitman W."/>
        </authorList>
    </citation>
    <scope>NUCLEOTIDE SEQUENCE [LARGE SCALE GENOMIC DNA]</scope>
    <source>
        <strain evidence="11 28">A1</strain>
        <strain evidence="9 27">A4</strain>
        <strain evidence="10 32">A5</strain>
        <strain evidence="18 25">C11</strain>
        <strain evidence="13 26">C12</strain>
        <strain evidence="15 29">C13</strain>
        <strain evidence="16 31">C14</strain>
        <strain evidence="14 30">C9</strain>
        <strain evidence="19 34">D1</strain>
        <strain evidence="17 33">DSM 7078</strain>
        <strain evidence="21">RC</strain>
        <strain evidence="12 24">S1</strain>
    </source>
</reference>
<dbReference type="Proteomes" id="UP000571751">
    <property type="component" value="Unassembled WGS sequence"/>
</dbReference>
<evidence type="ECO:0000313" key="8">
    <source>
        <dbReference type="EMBL" id="AVB76804.1"/>
    </source>
</evidence>
<dbReference type="InterPro" id="IPR039744">
    <property type="entry name" value="RIbosomal_uS14_euk_arc"/>
</dbReference>
<dbReference type="OMA" id="HCFREIA"/>
<proteinExistence type="inferred from homology"/>
<dbReference type="Proteomes" id="UP000590564">
    <property type="component" value="Unassembled WGS sequence"/>
</dbReference>
<dbReference type="PROSITE" id="PS00527">
    <property type="entry name" value="RIBOSOMAL_S14"/>
    <property type="match status" value="1"/>
</dbReference>
<evidence type="ECO:0000313" key="24">
    <source>
        <dbReference type="Proteomes" id="UP000522365"/>
    </source>
</evidence>
<dbReference type="AlphaFoldDB" id="A0A2L1CBT5"/>
<dbReference type="EMBL" id="JACDUN010000001">
    <property type="protein sequence ID" value="MBA2857616.1"/>
    <property type="molecule type" value="Genomic_DNA"/>
</dbReference>
<evidence type="ECO:0000256" key="7">
    <source>
        <dbReference type="HAMAP-Rule" id="MF_01364"/>
    </source>
</evidence>
<evidence type="ECO:0000313" key="9">
    <source>
        <dbReference type="EMBL" id="MBA2839804.1"/>
    </source>
</evidence>
<dbReference type="GeneID" id="10982987"/>
<dbReference type="Gene3D" id="4.10.830.10">
    <property type="entry name" value="30s Ribosomal Protein S14, Chain N"/>
    <property type="match status" value="1"/>
</dbReference>
<dbReference type="EMBL" id="JACHEC010000001">
    <property type="protein sequence ID" value="MBB6401269.1"/>
    <property type="molecule type" value="Genomic_DNA"/>
</dbReference>
<evidence type="ECO:0000256" key="6">
    <source>
        <dbReference type="ARBA" id="ARBA00023274"/>
    </source>
</evidence>
<reference evidence="23" key="1">
    <citation type="journal article" date="2018" name="Genome Announc.">
        <title>Complete Genome Sequence of the Methanococcus maripaludis Type Strain JJ (DSM 2067), a Model for Selenoprotein Synthesis in Archaea.</title>
        <authorList>
            <person name="Poehlein A."/>
            <person name="Heym D."/>
            <person name="Quitzke V."/>
            <person name="Fersch J."/>
            <person name="Daniel R."/>
            <person name="Rother M."/>
        </authorList>
    </citation>
    <scope>NUCLEOTIDE SEQUENCE [LARGE SCALE GENOMIC DNA]</scope>
    <source>
        <strain evidence="23">DSM 2067</strain>
    </source>
</reference>
<evidence type="ECO:0000313" key="20">
    <source>
        <dbReference type="EMBL" id="MBG0769008.1"/>
    </source>
</evidence>
<evidence type="ECO:0000313" key="26">
    <source>
        <dbReference type="Proteomes" id="UP000558015"/>
    </source>
</evidence>
<evidence type="ECO:0000256" key="3">
    <source>
        <dbReference type="ARBA" id="ARBA00022833"/>
    </source>
</evidence>
<feature type="binding site" evidence="7">
    <location>
        <position position="17"/>
    </location>
    <ligand>
        <name>Zn(2+)</name>
        <dbReference type="ChEBI" id="CHEBI:29105"/>
    </ligand>
</feature>
<dbReference type="EMBL" id="JACDUH010000001">
    <property type="protein sequence ID" value="MBA2850183.1"/>
    <property type="molecule type" value="Genomic_DNA"/>
</dbReference>
<dbReference type="Proteomes" id="UP000522365">
    <property type="component" value="Unassembled WGS sequence"/>
</dbReference>
<reference evidence="8" key="2">
    <citation type="submission" date="2018-02" db="EMBL/GenBank/DDBJ databases">
        <title>Complete genome sequence of the Methanococcus maripaludis type strain JJ (DSM 2067), a model for selenoprotein synthesis in Archaea.</title>
        <authorList>
            <person name="Poehlein A."/>
            <person name="Heym D."/>
            <person name="Quitzke V."/>
            <person name="Fersch J."/>
            <person name="Daniel R."/>
            <person name="Rother M."/>
        </authorList>
    </citation>
    <scope>NUCLEOTIDE SEQUENCE [LARGE SCALE GENOMIC DNA]</scope>
    <source>
        <strain evidence="8">DSM 2067</strain>
    </source>
</reference>
<feature type="binding site" evidence="7">
    <location>
        <position position="20"/>
    </location>
    <ligand>
        <name>Zn(2+)</name>
        <dbReference type="ChEBI" id="CHEBI:29105"/>
    </ligand>
</feature>
<evidence type="ECO:0000313" key="23">
    <source>
        <dbReference type="Proteomes" id="UP000239462"/>
    </source>
</evidence>
<dbReference type="PANTHER" id="PTHR12010">
    <property type="entry name" value="40S RIBOSOMAL PROTEIN S29"/>
    <property type="match status" value="1"/>
</dbReference>
<dbReference type="InterPro" id="IPR043140">
    <property type="entry name" value="Ribosomal_uS14_sf"/>
</dbReference>
<evidence type="ECO:0000313" key="21">
    <source>
        <dbReference type="EMBL" id="MBM7409453.1"/>
    </source>
</evidence>
<dbReference type="Proteomes" id="UP000742560">
    <property type="component" value="Unassembled WGS sequence"/>
</dbReference>
<dbReference type="NCBIfam" id="NF004424">
    <property type="entry name" value="PRK05766.1"/>
    <property type="match status" value="1"/>
</dbReference>
<dbReference type="Pfam" id="PF00253">
    <property type="entry name" value="Ribosomal_S14"/>
    <property type="match status" value="1"/>
</dbReference>
<dbReference type="InterPro" id="IPR001209">
    <property type="entry name" value="Ribosomal_uS14"/>
</dbReference>
<evidence type="ECO:0000313" key="16">
    <source>
        <dbReference type="EMBL" id="MBA2868159.1"/>
    </source>
</evidence>
<dbReference type="EMBL" id="JACHIQ010000001">
    <property type="protein sequence ID" value="MBB6067163.1"/>
    <property type="molecule type" value="Genomic_DNA"/>
</dbReference>
<evidence type="ECO:0000313" key="11">
    <source>
        <dbReference type="EMBL" id="MBA2850183.1"/>
    </source>
</evidence>
<dbReference type="EMBL" id="JACCQJ010000001">
    <property type="protein sequence ID" value="MBG0769008.1"/>
    <property type="molecule type" value="Genomic_DNA"/>
</dbReference>
<evidence type="ECO:0000313" key="22">
    <source>
        <dbReference type="EMBL" id="MBP2219913.1"/>
    </source>
</evidence>
<evidence type="ECO:0000313" key="30">
    <source>
        <dbReference type="Proteomes" id="UP000568063"/>
    </source>
</evidence>
<evidence type="ECO:0000313" key="10">
    <source>
        <dbReference type="EMBL" id="MBA2847312.1"/>
    </source>
</evidence>
<evidence type="ECO:0000313" key="29">
    <source>
        <dbReference type="Proteomes" id="UP000567099"/>
    </source>
</evidence>
<dbReference type="GO" id="GO:0003735">
    <property type="term" value="F:structural constituent of ribosome"/>
    <property type="evidence" value="ECO:0007669"/>
    <property type="project" value="InterPro"/>
</dbReference>
<dbReference type="GO" id="GO:0022627">
    <property type="term" value="C:cytosolic small ribosomal subunit"/>
    <property type="evidence" value="ECO:0007669"/>
    <property type="project" value="TreeGrafter"/>
</dbReference>
<dbReference type="EMBL" id="JAGINF010000005">
    <property type="protein sequence ID" value="MBP2219913.1"/>
    <property type="molecule type" value="Genomic_DNA"/>
</dbReference>
<evidence type="ECO:0000313" key="15">
    <source>
        <dbReference type="EMBL" id="MBA2863314.1"/>
    </source>
</evidence>
<evidence type="ECO:0000313" key="14">
    <source>
        <dbReference type="EMBL" id="MBA2859522.1"/>
    </source>
</evidence>
<evidence type="ECO:0000256" key="1">
    <source>
        <dbReference type="ARBA" id="ARBA00022723"/>
    </source>
</evidence>
<keyword evidence="5 7" id="KW-0689">Ribosomal protein</keyword>
<dbReference type="Proteomes" id="UP000536195">
    <property type="component" value="Unassembled WGS sequence"/>
</dbReference>
<dbReference type="EMBL" id="JACDUO010000001">
    <property type="protein sequence ID" value="MBA2863314.1"/>
    <property type="molecule type" value="Genomic_DNA"/>
</dbReference>
<evidence type="ECO:0000313" key="28">
    <source>
        <dbReference type="Proteomes" id="UP000564425"/>
    </source>
</evidence>
<dbReference type="EMBL" id="JACDUK010000001">
    <property type="protein sequence ID" value="MBA2852381.1"/>
    <property type="molecule type" value="Genomic_DNA"/>
</dbReference>
<evidence type="ECO:0000313" key="17">
    <source>
        <dbReference type="EMBL" id="MBB6067163.1"/>
    </source>
</evidence>